<dbReference type="CDD" id="cd09021">
    <property type="entry name" value="Aldose_epim_Ec_YphB"/>
    <property type="match status" value="1"/>
</dbReference>
<dbReference type="SUPFAM" id="SSF74650">
    <property type="entry name" value="Galactose mutarotase-like"/>
    <property type="match status" value="1"/>
</dbReference>
<dbReference type="InterPro" id="IPR011013">
    <property type="entry name" value="Gal_mutarotase_sf_dom"/>
</dbReference>
<dbReference type="GO" id="GO:0004034">
    <property type="term" value="F:aldose 1-epimerase activity"/>
    <property type="evidence" value="ECO:0007669"/>
    <property type="project" value="UniProtKB-EC"/>
</dbReference>
<name>A0A0N0GLF1_9NEIS</name>
<dbReference type="GO" id="GO:0030246">
    <property type="term" value="F:carbohydrate binding"/>
    <property type="evidence" value="ECO:0007669"/>
    <property type="project" value="InterPro"/>
</dbReference>
<dbReference type="EMBL" id="LAQT01000035">
    <property type="protein sequence ID" value="KPC49811.1"/>
    <property type="molecule type" value="Genomic_DNA"/>
</dbReference>
<dbReference type="InterPro" id="IPR008183">
    <property type="entry name" value="Aldose_1/G6P_1-epimerase"/>
</dbReference>
<dbReference type="AlphaFoldDB" id="A0A0N0GLF1"/>
<keyword evidence="1" id="KW-0413">Isomerase</keyword>
<dbReference type="RefSeq" id="WP_053939461.1">
    <property type="nucleotide sequence ID" value="NZ_LAQT01000035.1"/>
</dbReference>
<proteinExistence type="predicted"/>
<dbReference type="Gene3D" id="2.70.98.10">
    <property type="match status" value="1"/>
</dbReference>
<sequence length="305" mass="34214">MPSATLHTVTLKNDQFLLEVLPQLAGGIARFDWLDGEQAQPIFRARAADADDAEPNSLACYTMVPWSNRIGHGQFQFEGQTFTVPRTRDNERYPIHGHGAFAPWQVVAQDATSVSVSQTYTGPGPFAYHAVQTYTLDGPRLRIHVSVTNQSPTTLPFGLGLHPFFPRSPDVLLHAPAQAMWQAAEDDLPLSLQPVSGEYDYRLPRALPETTRINHAFTGAQGVITVFWPRRELHVELMCDSHYYVLYTPPGRDYFCVEPADHPVNALNLPDGLHGLTVLKQGETLQRDYVFTVRNDAWHATEERQ</sequence>
<evidence type="ECO:0000313" key="2">
    <source>
        <dbReference type="Proteomes" id="UP000037939"/>
    </source>
</evidence>
<evidence type="ECO:0000313" key="1">
    <source>
        <dbReference type="EMBL" id="KPC49811.1"/>
    </source>
</evidence>
<reference evidence="1 2" key="1">
    <citation type="submission" date="2015-07" db="EMBL/GenBank/DDBJ databases">
        <title>Draft genome sequence of the Amantichitinum ursilacus IGB-41, a new chitin-degrading bacterium.</title>
        <authorList>
            <person name="Kirstahler P."/>
            <person name="Guenther M."/>
            <person name="Grumaz C."/>
            <person name="Rupp S."/>
            <person name="Zibek S."/>
            <person name="Sohn K."/>
        </authorList>
    </citation>
    <scope>NUCLEOTIDE SEQUENCE [LARGE SCALE GENOMIC DNA]</scope>
    <source>
        <strain evidence="1 2">IGB-41</strain>
    </source>
</reference>
<dbReference type="GO" id="GO:0005975">
    <property type="term" value="P:carbohydrate metabolic process"/>
    <property type="evidence" value="ECO:0007669"/>
    <property type="project" value="InterPro"/>
</dbReference>
<dbReference type="Pfam" id="PF01263">
    <property type="entry name" value="Aldose_epim"/>
    <property type="match status" value="1"/>
</dbReference>
<dbReference type="EC" id="5.1.3.3" evidence="1"/>
<gene>
    <name evidence="1" type="primary">galM_3</name>
    <name evidence="1" type="ORF">WG78_19395</name>
</gene>
<accession>A0A0N0GLF1</accession>
<dbReference type="STRING" id="857265.WG78_19395"/>
<protein>
    <submittedName>
        <fullName evidence="1">Aldose 1-epimerase</fullName>
        <ecNumber evidence="1">5.1.3.3</ecNumber>
    </submittedName>
</protein>
<dbReference type="InterPro" id="IPR014718">
    <property type="entry name" value="GH-type_carb-bd"/>
</dbReference>
<dbReference type="Proteomes" id="UP000037939">
    <property type="component" value="Unassembled WGS sequence"/>
</dbReference>
<organism evidence="1 2">
    <name type="scientific">Amantichitinum ursilacus</name>
    <dbReference type="NCBI Taxonomy" id="857265"/>
    <lineage>
        <taxon>Bacteria</taxon>
        <taxon>Pseudomonadati</taxon>
        <taxon>Pseudomonadota</taxon>
        <taxon>Betaproteobacteria</taxon>
        <taxon>Neisseriales</taxon>
        <taxon>Chitinibacteraceae</taxon>
        <taxon>Amantichitinum</taxon>
    </lineage>
</organism>
<keyword evidence="2" id="KW-1185">Reference proteome</keyword>
<dbReference type="OrthoDB" id="9808779at2"/>
<comment type="caution">
    <text evidence="1">The sequence shown here is derived from an EMBL/GenBank/DDBJ whole genome shotgun (WGS) entry which is preliminary data.</text>
</comment>